<dbReference type="eggNOG" id="arCOG06046">
    <property type="taxonomic scope" value="Archaea"/>
</dbReference>
<dbReference type="Proteomes" id="UP000007812">
    <property type="component" value="Chromosome"/>
</dbReference>
<evidence type="ECO:0000313" key="1">
    <source>
        <dbReference type="EMBL" id="AEB95097.1"/>
    </source>
</evidence>
<keyword evidence="2" id="KW-1185">Reference proteome</keyword>
<dbReference type="GeneID" id="10493183"/>
<dbReference type="AlphaFoldDB" id="F4G2P9"/>
<organism evidence="1 2">
    <name type="scientific">Metallosphaera cuprina (strain Ar-4)</name>
    <dbReference type="NCBI Taxonomy" id="1006006"/>
    <lineage>
        <taxon>Archaea</taxon>
        <taxon>Thermoproteota</taxon>
        <taxon>Thermoprotei</taxon>
        <taxon>Sulfolobales</taxon>
        <taxon>Sulfolobaceae</taxon>
        <taxon>Metallosphaera</taxon>
    </lineage>
</organism>
<protein>
    <submittedName>
        <fullName evidence="1">Hemerythrin HHE cation binding domain-containing protein</fullName>
    </submittedName>
</protein>
<dbReference type="HOGENOM" id="CLU_131319_0_0_2"/>
<proteinExistence type="predicted"/>
<reference evidence="1 2" key="1">
    <citation type="journal article" date="2011" name="J. Bacteriol.">
        <title>Complete genome sequence of Metallosphaera cuprina, a metal sulfide-oxidizing archaeon from a hot spring.</title>
        <authorList>
            <person name="Liu L.J."/>
            <person name="You X.Y."/>
            <person name="Zheng H."/>
            <person name="Wang S."/>
            <person name="Jiang C.Y."/>
            <person name="Liu S.J."/>
        </authorList>
    </citation>
    <scope>NUCLEOTIDE SEQUENCE [LARGE SCALE GENOMIC DNA]</scope>
    <source>
        <strain evidence="1 2">Ar-4</strain>
    </source>
</reference>
<dbReference type="STRING" id="1006006.Mcup_0992"/>
<sequence length="144" mass="17139">MFVHNPIDLLKFEHAILRVRYSLGLQVLNSDPDLGFSLIEETHRFVIDWHAYVEDKYVFPLIGEKAKPFSNDHLLIKNYGKGAIEQRRKDWIERYVKIVLDHNSNEERELFSIEANFMKNWELIISEMKKFNDYSKITGLKKLP</sequence>
<gene>
    <name evidence="1" type="ordered locus">Mcup_0992</name>
</gene>
<dbReference type="EMBL" id="CP002656">
    <property type="protein sequence ID" value="AEB95097.1"/>
    <property type="molecule type" value="Genomic_DNA"/>
</dbReference>
<evidence type="ECO:0000313" key="2">
    <source>
        <dbReference type="Proteomes" id="UP000007812"/>
    </source>
</evidence>
<accession>F4G2P9</accession>
<dbReference type="RefSeq" id="WP_013737595.1">
    <property type="nucleotide sequence ID" value="NC_015435.1"/>
</dbReference>
<name>F4G2P9_METCR</name>
<dbReference type="PATRIC" id="fig|1006006.8.peg.984"/>
<dbReference type="KEGG" id="mcn:Mcup_0992"/>
<dbReference type="OrthoDB" id="34235at2157"/>